<dbReference type="GO" id="GO:0000981">
    <property type="term" value="F:DNA-binding transcription factor activity, RNA polymerase II-specific"/>
    <property type="evidence" value="ECO:0007669"/>
    <property type="project" value="InterPro"/>
</dbReference>
<dbReference type="EMBL" id="JAJHUN010000010">
    <property type="protein sequence ID" value="KAJ4148216.1"/>
    <property type="molecule type" value="Genomic_DNA"/>
</dbReference>
<dbReference type="PANTHER" id="PTHR47657">
    <property type="entry name" value="STEROL REGULATORY ELEMENT-BINDING PROTEIN ECM22"/>
    <property type="match status" value="1"/>
</dbReference>
<reference evidence="4" key="1">
    <citation type="journal article" date="2023" name="Access Microbiol">
        <title>De-novo genome assembly for Akanthomyces muscarius, a biocontrol agent of insect agricultural pests.</title>
        <authorList>
            <person name="Erdos Z."/>
            <person name="Studholme D.J."/>
            <person name="Raymond B."/>
            <person name="Sharma M."/>
        </authorList>
    </citation>
    <scope>NUCLEOTIDE SEQUENCE</scope>
    <source>
        <strain evidence="4">Ve6</strain>
    </source>
</reference>
<dbReference type="InterPro" id="IPR052400">
    <property type="entry name" value="Zn2-C6_fungal_TF"/>
</dbReference>
<dbReference type="Pfam" id="PF00172">
    <property type="entry name" value="Zn_clus"/>
    <property type="match status" value="1"/>
</dbReference>
<evidence type="ECO:0000256" key="1">
    <source>
        <dbReference type="ARBA" id="ARBA00023242"/>
    </source>
</evidence>
<dbReference type="PRINTS" id="PR00755">
    <property type="entry name" value="AFLATOXINBRP"/>
</dbReference>
<evidence type="ECO:0000259" key="3">
    <source>
        <dbReference type="PROSITE" id="PS50048"/>
    </source>
</evidence>
<keyword evidence="1" id="KW-0539">Nucleus</keyword>
<dbReference type="Gene3D" id="4.10.240.10">
    <property type="entry name" value="Zn(2)-C6 fungal-type DNA-binding domain"/>
    <property type="match status" value="1"/>
</dbReference>
<evidence type="ECO:0000256" key="2">
    <source>
        <dbReference type="SAM" id="MobiDB-lite"/>
    </source>
</evidence>
<evidence type="ECO:0000313" key="5">
    <source>
        <dbReference type="Proteomes" id="UP001144673"/>
    </source>
</evidence>
<feature type="compositionally biased region" description="Polar residues" evidence="2">
    <location>
        <begin position="9"/>
        <end position="32"/>
    </location>
</feature>
<feature type="compositionally biased region" description="Basic and acidic residues" evidence="2">
    <location>
        <begin position="399"/>
        <end position="411"/>
    </location>
</feature>
<evidence type="ECO:0000313" key="4">
    <source>
        <dbReference type="EMBL" id="KAJ4148216.1"/>
    </source>
</evidence>
<accession>A0A9W8QA20</accession>
<dbReference type="PANTHER" id="PTHR47657:SF7">
    <property type="entry name" value="STEROL REGULATORY ELEMENT-BINDING PROTEIN ECM22"/>
    <property type="match status" value="1"/>
</dbReference>
<feature type="domain" description="Zn(2)-C6 fungal-type" evidence="3">
    <location>
        <begin position="48"/>
        <end position="78"/>
    </location>
</feature>
<proteinExistence type="predicted"/>
<feature type="region of interest" description="Disordered" evidence="2">
    <location>
        <begin position="1"/>
        <end position="42"/>
    </location>
</feature>
<sequence length="466" mass="53189">MALPAVLGITSSSDSAVASPQTATSGTDTQQVGKKAEDRPRHRKTRTGCFNCKRRRIKCKEERPACRNCVKSGYTCEYPAQTRLYISPDQVPRFTMLDMHFFQHFLLQCRPVYPLGNEQVWKHDVLCLSHHHNFLLYAVLGFAAADLEANGGTNSSLSVPAMTYRCKAIHLFRKAIASFQEPEMTTKATVPTESKHPKPRKSAKIAGDPKPQTDSQHYGQSIMSFDQGSALVASCYLLMGQSQYLGDGIQDFMTLTRGSASLRAEMIRLGFPPLFQNLEPKDSIETMRKHLQEIPALDKPWIDSGETSLEMLKFICADGLQLAYLANLETILLYCKTDTFKVYTSVMGHFIWWQSLPFQEFQRIIDMTDQVNILLATHWVALMMAMSFLRKASMKINEESKKKPEIQEKGRGGASSQAKEKGKCTEPWYYWLVCMNRWIKDDYRKFNTWPQWVQDRLDENAMYFSS</sequence>
<dbReference type="GeneID" id="80889855"/>
<protein>
    <recommendedName>
        <fullName evidence="3">Zn(2)-C6 fungal-type domain-containing protein</fullName>
    </recommendedName>
</protein>
<dbReference type="InterPro" id="IPR001138">
    <property type="entry name" value="Zn2Cys6_DnaBD"/>
</dbReference>
<dbReference type="CDD" id="cd00067">
    <property type="entry name" value="GAL4"/>
    <property type="match status" value="1"/>
</dbReference>
<dbReference type="PROSITE" id="PS00463">
    <property type="entry name" value="ZN2_CY6_FUNGAL_1"/>
    <property type="match status" value="1"/>
</dbReference>
<name>A0A9W8QA20_AKAMU</name>
<dbReference type="RefSeq" id="XP_056051157.1">
    <property type="nucleotide sequence ID" value="XM_056194194.1"/>
</dbReference>
<gene>
    <name evidence="4" type="ORF">LMH87_002696</name>
</gene>
<dbReference type="InterPro" id="IPR036864">
    <property type="entry name" value="Zn2-C6_fun-type_DNA-bd_sf"/>
</dbReference>
<organism evidence="4 5">
    <name type="scientific">Akanthomyces muscarius</name>
    <name type="common">Entomopathogenic fungus</name>
    <name type="synonym">Lecanicillium muscarium</name>
    <dbReference type="NCBI Taxonomy" id="2231603"/>
    <lineage>
        <taxon>Eukaryota</taxon>
        <taxon>Fungi</taxon>
        <taxon>Dikarya</taxon>
        <taxon>Ascomycota</taxon>
        <taxon>Pezizomycotina</taxon>
        <taxon>Sordariomycetes</taxon>
        <taxon>Hypocreomycetidae</taxon>
        <taxon>Hypocreales</taxon>
        <taxon>Cordycipitaceae</taxon>
        <taxon>Akanthomyces</taxon>
    </lineage>
</organism>
<feature type="region of interest" description="Disordered" evidence="2">
    <location>
        <begin position="183"/>
        <end position="218"/>
    </location>
</feature>
<dbReference type="GO" id="GO:0008270">
    <property type="term" value="F:zinc ion binding"/>
    <property type="evidence" value="ECO:0007669"/>
    <property type="project" value="InterPro"/>
</dbReference>
<keyword evidence="5" id="KW-1185">Reference proteome</keyword>
<dbReference type="AlphaFoldDB" id="A0A9W8QA20"/>
<dbReference type="KEGG" id="amus:LMH87_002696"/>
<dbReference type="PROSITE" id="PS50048">
    <property type="entry name" value="ZN2_CY6_FUNGAL_2"/>
    <property type="match status" value="1"/>
</dbReference>
<dbReference type="SUPFAM" id="SSF57701">
    <property type="entry name" value="Zn2/Cys6 DNA-binding domain"/>
    <property type="match status" value="1"/>
</dbReference>
<dbReference type="SMART" id="SM00066">
    <property type="entry name" value="GAL4"/>
    <property type="match status" value="1"/>
</dbReference>
<dbReference type="Proteomes" id="UP001144673">
    <property type="component" value="Chromosome 3"/>
</dbReference>
<feature type="region of interest" description="Disordered" evidence="2">
    <location>
        <begin position="399"/>
        <end position="419"/>
    </location>
</feature>
<comment type="caution">
    <text evidence="4">The sequence shown here is derived from an EMBL/GenBank/DDBJ whole genome shotgun (WGS) entry which is preliminary data.</text>
</comment>